<sequence length="191" mass="21334">MSASMNAKTSVGTRSGTSSSTRSGAGRRVMALERSLARRRRLDDTLRATLAAHRNALAERERAREAKAQEVAREAEVLRFYEHRIESMMTGAQAFAPDALTACRRYIDVVADKLRVLDAALAQAQERVRESEDAMTQTRREIEQNLGRIDLCGERITQIRRKQDEAASDAADEEAEEAALARRFRERGVAA</sequence>
<dbReference type="InterPro" id="IPR013392">
    <property type="entry name" value="T3SS_HrpB7"/>
</dbReference>
<keyword evidence="1" id="KW-0175">Coiled coil</keyword>
<evidence type="ECO:0000256" key="2">
    <source>
        <dbReference type="SAM" id="MobiDB-lite"/>
    </source>
</evidence>
<dbReference type="Proteomes" id="UP000183529">
    <property type="component" value="Unassembled WGS sequence"/>
</dbReference>
<name>A0AAQ1GD12_9BURK</name>
<gene>
    <name evidence="3" type="ORF">SAMN05216550_103365</name>
</gene>
<dbReference type="EMBL" id="FNZM01000003">
    <property type="protein sequence ID" value="SEJ26036.1"/>
    <property type="molecule type" value="Genomic_DNA"/>
</dbReference>
<proteinExistence type="predicted"/>
<evidence type="ECO:0000313" key="4">
    <source>
        <dbReference type="Proteomes" id="UP000183529"/>
    </source>
</evidence>
<organism evidence="3 4">
    <name type="scientific">Paraburkholderia tropica</name>
    <dbReference type="NCBI Taxonomy" id="92647"/>
    <lineage>
        <taxon>Bacteria</taxon>
        <taxon>Pseudomonadati</taxon>
        <taxon>Pseudomonadota</taxon>
        <taxon>Betaproteobacteria</taxon>
        <taxon>Burkholderiales</taxon>
        <taxon>Burkholderiaceae</taxon>
        <taxon>Paraburkholderia</taxon>
    </lineage>
</organism>
<comment type="caution">
    <text evidence="3">The sequence shown here is derived from an EMBL/GenBank/DDBJ whole genome shotgun (WGS) entry which is preliminary data.</text>
</comment>
<accession>A0AAQ1GD12</accession>
<evidence type="ECO:0000313" key="3">
    <source>
        <dbReference type="EMBL" id="SEJ26036.1"/>
    </source>
</evidence>
<feature type="region of interest" description="Disordered" evidence="2">
    <location>
        <begin position="1"/>
        <end position="29"/>
    </location>
</feature>
<protein>
    <submittedName>
        <fullName evidence="3">Type III secretion protein HrpB7</fullName>
    </submittedName>
</protein>
<reference evidence="3 4" key="1">
    <citation type="submission" date="2016-10" db="EMBL/GenBank/DDBJ databases">
        <authorList>
            <person name="Varghese N."/>
            <person name="Submissions S."/>
        </authorList>
    </citation>
    <scope>NUCLEOTIDE SEQUENCE [LARGE SCALE GENOMIC DNA]</scope>
    <source>
        <strain evidence="3 4">LMG 22274</strain>
    </source>
</reference>
<evidence type="ECO:0000256" key="1">
    <source>
        <dbReference type="SAM" id="Coils"/>
    </source>
</evidence>
<dbReference type="Pfam" id="PF09486">
    <property type="entry name" value="HrpB7"/>
    <property type="match status" value="1"/>
</dbReference>
<dbReference type="AlphaFoldDB" id="A0AAQ1GD12"/>
<feature type="compositionally biased region" description="Low complexity" evidence="2">
    <location>
        <begin position="9"/>
        <end position="29"/>
    </location>
</feature>
<feature type="coiled-coil region" evidence="1">
    <location>
        <begin position="107"/>
        <end position="141"/>
    </location>
</feature>